<gene>
    <name evidence="2" type="ordered locus">TVNIR_2261</name>
</gene>
<dbReference type="Proteomes" id="UP000010809">
    <property type="component" value="Chromosome"/>
</dbReference>
<dbReference type="KEGG" id="tni:TVNIR_2261"/>
<evidence type="ECO:0000256" key="1">
    <source>
        <dbReference type="SAM" id="MobiDB-lite"/>
    </source>
</evidence>
<evidence type="ECO:0000313" key="2">
    <source>
        <dbReference type="EMBL" id="AGA33915.1"/>
    </source>
</evidence>
<evidence type="ECO:0000313" key="3">
    <source>
        <dbReference type="Proteomes" id="UP000010809"/>
    </source>
</evidence>
<keyword evidence="3" id="KW-1185">Reference proteome</keyword>
<dbReference type="HOGENOM" id="CLU_2235343_0_0_6"/>
<dbReference type="PATRIC" id="fig|1255043.3.peg.2281"/>
<name>L0DY93_THIND</name>
<feature type="region of interest" description="Disordered" evidence="1">
    <location>
        <begin position="23"/>
        <end position="44"/>
    </location>
</feature>
<protein>
    <submittedName>
        <fullName evidence="2">Uncharacterized protein</fullName>
    </submittedName>
</protein>
<dbReference type="STRING" id="1255043.TVNIR_2261"/>
<accession>L0DY93</accession>
<dbReference type="EMBL" id="CP003989">
    <property type="protein sequence ID" value="AGA33915.1"/>
    <property type="molecule type" value="Genomic_DNA"/>
</dbReference>
<dbReference type="AlphaFoldDB" id="L0DY93"/>
<reference evidence="2" key="1">
    <citation type="submission" date="2015-12" db="EMBL/GenBank/DDBJ databases">
        <authorList>
            <person name="Tikhonova T.V."/>
            <person name="Pavlov A.R."/>
            <person name="Beletsky A.V."/>
            <person name="Mardanov A.V."/>
            <person name="Sorokin D.Y."/>
            <person name="Ravin N.V."/>
            <person name="Popov V.O."/>
        </authorList>
    </citation>
    <scope>NUCLEOTIDE SEQUENCE</scope>
    <source>
        <strain evidence="2">DSM 14787</strain>
    </source>
</reference>
<sequence length="105" mass="11601">MRQFYQAPTPEPRLGANTFTVSQRHPPLRRSNGHPAGDAHTAGRRMTAFGLFRPTRASVGRKSAASSAIAAFEWPPSRGHAHRRTADDGLRPFPPYGRKLSLELI</sequence>
<proteinExistence type="predicted"/>
<organism evidence="2 3">
    <name type="scientific">Thioalkalivibrio nitratireducens (strain DSM 14787 / UNIQEM 213 / ALEN2)</name>
    <dbReference type="NCBI Taxonomy" id="1255043"/>
    <lineage>
        <taxon>Bacteria</taxon>
        <taxon>Pseudomonadati</taxon>
        <taxon>Pseudomonadota</taxon>
        <taxon>Gammaproteobacteria</taxon>
        <taxon>Chromatiales</taxon>
        <taxon>Ectothiorhodospiraceae</taxon>
        <taxon>Thioalkalivibrio</taxon>
    </lineage>
</organism>